<dbReference type="AlphaFoldDB" id="A0A975IZR8"/>
<organism evidence="2 3">
    <name type="scientific">Luteolibacter ambystomatis</name>
    <dbReference type="NCBI Taxonomy" id="2824561"/>
    <lineage>
        <taxon>Bacteria</taxon>
        <taxon>Pseudomonadati</taxon>
        <taxon>Verrucomicrobiota</taxon>
        <taxon>Verrucomicrobiia</taxon>
        <taxon>Verrucomicrobiales</taxon>
        <taxon>Verrucomicrobiaceae</taxon>
        <taxon>Luteolibacter</taxon>
    </lineage>
</organism>
<protein>
    <recommendedName>
        <fullName evidence="4">PEGA domain-containing protein</fullName>
    </recommendedName>
</protein>
<evidence type="ECO:0000313" key="2">
    <source>
        <dbReference type="EMBL" id="QUE50055.1"/>
    </source>
</evidence>
<evidence type="ECO:0000313" key="3">
    <source>
        <dbReference type="Proteomes" id="UP000676169"/>
    </source>
</evidence>
<accession>A0A975IZR8</accession>
<proteinExistence type="predicted"/>
<dbReference type="RefSeq" id="WP_211630144.1">
    <property type="nucleotide sequence ID" value="NZ_CP073100.1"/>
</dbReference>
<feature type="signal peptide" evidence="1">
    <location>
        <begin position="1"/>
        <end position="20"/>
    </location>
</feature>
<gene>
    <name evidence="2" type="ORF">KBB96_14405</name>
</gene>
<dbReference type="PROSITE" id="PS51257">
    <property type="entry name" value="PROKAR_LIPOPROTEIN"/>
    <property type="match status" value="1"/>
</dbReference>
<evidence type="ECO:0008006" key="4">
    <source>
        <dbReference type="Google" id="ProtNLM"/>
    </source>
</evidence>
<sequence>MKFKLFVCLPCVLFTSCATIVSKSHWPVTFNSNPSGAELVIKKENGETVHRGVTPTTLTLPSSFGYFRPAAYVVEVSKKGYPKQTLHIAANMNGWYMGNLILPGGLIGMLAVDPSSGAMWRLDESVTANLSPLASLDNGHGQKLHIVDRNTLPAEVQQKLVALN</sequence>
<name>A0A975IZR8_9BACT</name>
<feature type="chain" id="PRO_5037724104" description="PEGA domain-containing protein" evidence="1">
    <location>
        <begin position="21"/>
        <end position="164"/>
    </location>
</feature>
<dbReference type="Proteomes" id="UP000676169">
    <property type="component" value="Chromosome"/>
</dbReference>
<evidence type="ECO:0000256" key="1">
    <source>
        <dbReference type="SAM" id="SignalP"/>
    </source>
</evidence>
<dbReference type="EMBL" id="CP073100">
    <property type="protein sequence ID" value="QUE50055.1"/>
    <property type="molecule type" value="Genomic_DNA"/>
</dbReference>
<keyword evidence="1" id="KW-0732">Signal</keyword>
<reference evidence="2" key="1">
    <citation type="submission" date="2021-04" db="EMBL/GenBank/DDBJ databases">
        <title>Luteolibacter sp. 32A isolated from the skin of an Anderson's salamander (Ambystoma andersonii).</title>
        <authorList>
            <person name="Spergser J."/>
            <person name="Busse H.-J."/>
        </authorList>
    </citation>
    <scope>NUCLEOTIDE SEQUENCE</scope>
    <source>
        <strain evidence="2">32A</strain>
    </source>
</reference>
<keyword evidence="3" id="KW-1185">Reference proteome</keyword>
<dbReference type="KEGG" id="lamb:KBB96_14405"/>